<gene>
    <name evidence="2" type="ORF">WG925_08675</name>
</gene>
<keyword evidence="3" id="KW-1185">Reference proteome</keyword>
<evidence type="ECO:0000313" key="3">
    <source>
        <dbReference type="Proteomes" id="UP001367513"/>
    </source>
</evidence>
<protein>
    <submittedName>
        <fullName evidence="2">Uncharacterized protein</fullName>
    </submittedName>
</protein>
<feature type="region of interest" description="Disordered" evidence="1">
    <location>
        <begin position="1"/>
        <end position="46"/>
    </location>
</feature>
<proteinExistence type="predicted"/>
<feature type="compositionally biased region" description="Low complexity" evidence="1">
    <location>
        <begin position="9"/>
        <end position="18"/>
    </location>
</feature>
<accession>A0ABU9ABL4</accession>
<comment type="caution">
    <text evidence="2">The sequence shown here is derived from an EMBL/GenBank/DDBJ whole genome shotgun (WGS) entry which is preliminary data.</text>
</comment>
<name>A0ABU9ABL4_PSEA5</name>
<dbReference type="RefSeq" id="WP_346102570.1">
    <property type="nucleotide sequence ID" value="NZ_BAAAOD010000010.1"/>
</dbReference>
<sequence length="46" mass="5258">MSMSETRTDTPAARVPAPRRADRGERWTERLGWEESPDRGSRVSRG</sequence>
<evidence type="ECO:0000313" key="2">
    <source>
        <dbReference type="EMBL" id="MEK6463806.1"/>
    </source>
</evidence>
<dbReference type="EMBL" id="JBBPIX010000003">
    <property type="protein sequence ID" value="MEK6463806.1"/>
    <property type="molecule type" value="Genomic_DNA"/>
</dbReference>
<dbReference type="Proteomes" id="UP001367513">
    <property type="component" value="Unassembled WGS sequence"/>
</dbReference>
<feature type="compositionally biased region" description="Basic and acidic residues" evidence="1">
    <location>
        <begin position="19"/>
        <end position="46"/>
    </location>
</feature>
<evidence type="ECO:0000256" key="1">
    <source>
        <dbReference type="SAM" id="MobiDB-lite"/>
    </source>
</evidence>
<reference evidence="2 3" key="1">
    <citation type="submission" date="2024-03" db="EMBL/GenBank/DDBJ databases">
        <title>Draft genome sequence of Pseudonocardia carboxydivorans JCM 14827.</title>
        <authorList>
            <person name="Duangmal K."/>
        </authorList>
    </citation>
    <scope>NUCLEOTIDE SEQUENCE [LARGE SCALE GENOMIC DNA]</scope>
    <source>
        <strain evidence="2 3">JCM 14827</strain>
    </source>
</reference>
<organism evidence="2 3">
    <name type="scientific">Pseudonocardia alni subsp. carboxydivorans</name>
    <dbReference type="NCBI Taxonomy" id="415010"/>
    <lineage>
        <taxon>Bacteria</taxon>
        <taxon>Bacillati</taxon>
        <taxon>Actinomycetota</taxon>
        <taxon>Actinomycetes</taxon>
        <taxon>Pseudonocardiales</taxon>
        <taxon>Pseudonocardiaceae</taxon>
        <taxon>Pseudonocardia</taxon>
    </lineage>
</organism>